<feature type="region of interest" description="Disordered" evidence="6">
    <location>
        <begin position="649"/>
        <end position="722"/>
    </location>
</feature>
<dbReference type="PANTHER" id="PTHR23403">
    <property type="entry name" value="TREHALASE"/>
    <property type="match status" value="1"/>
</dbReference>
<dbReference type="InterPro" id="IPR008928">
    <property type="entry name" value="6-hairpin_glycosidase_sf"/>
</dbReference>
<dbReference type="PANTHER" id="PTHR23403:SF1">
    <property type="entry name" value="TREHALASE"/>
    <property type="match status" value="1"/>
</dbReference>
<evidence type="ECO:0000256" key="4">
    <source>
        <dbReference type="ARBA" id="ARBA00019905"/>
    </source>
</evidence>
<evidence type="ECO:0000313" key="7">
    <source>
        <dbReference type="Proteomes" id="UP001652628"/>
    </source>
</evidence>
<dbReference type="AlphaFoldDB" id="A0AB39Z9S0"/>
<feature type="compositionally biased region" description="Gly residues" evidence="6">
    <location>
        <begin position="1025"/>
        <end position="1035"/>
    </location>
</feature>
<feature type="region of interest" description="Disordered" evidence="6">
    <location>
        <begin position="742"/>
        <end position="780"/>
    </location>
</feature>
<feature type="compositionally biased region" description="Polar residues" evidence="6">
    <location>
        <begin position="704"/>
        <end position="718"/>
    </location>
</feature>
<dbReference type="Gene3D" id="1.50.10.10">
    <property type="match status" value="1"/>
</dbReference>
<reference evidence="8" key="1">
    <citation type="submission" date="2025-08" db="UniProtKB">
        <authorList>
            <consortium name="RefSeq"/>
        </authorList>
    </citation>
    <scope>IDENTIFICATION</scope>
</reference>
<dbReference type="GO" id="GO:0004555">
    <property type="term" value="F:alpha,alpha-trehalase activity"/>
    <property type="evidence" value="ECO:0007669"/>
    <property type="project" value="UniProtKB-EC"/>
</dbReference>
<dbReference type="InterPro" id="IPR012341">
    <property type="entry name" value="6hp_glycosidase-like_sf"/>
</dbReference>
<comment type="catalytic activity">
    <reaction evidence="1 5">
        <text>alpha,alpha-trehalose + H2O = alpha-D-glucose + beta-D-glucose</text>
        <dbReference type="Rhea" id="RHEA:32675"/>
        <dbReference type="ChEBI" id="CHEBI:15377"/>
        <dbReference type="ChEBI" id="CHEBI:15903"/>
        <dbReference type="ChEBI" id="CHEBI:16551"/>
        <dbReference type="ChEBI" id="CHEBI:17925"/>
        <dbReference type="EC" id="3.2.1.28"/>
    </reaction>
</comment>
<feature type="compositionally biased region" description="Low complexity" evidence="6">
    <location>
        <begin position="654"/>
        <end position="692"/>
    </location>
</feature>
<evidence type="ECO:0000256" key="6">
    <source>
        <dbReference type="SAM" id="MobiDB-lite"/>
    </source>
</evidence>
<feature type="region of interest" description="Disordered" evidence="6">
    <location>
        <begin position="840"/>
        <end position="881"/>
    </location>
</feature>
<comment type="similarity">
    <text evidence="2 5">Belongs to the glycosyl hydrolase 37 family.</text>
</comment>
<keyword evidence="5" id="KW-0326">Glycosidase</keyword>
<evidence type="ECO:0000313" key="8">
    <source>
        <dbReference type="RefSeq" id="XP_016930690.2"/>
    </source>
</evidence>
<dbReference type="PRINTS" id="PR00744">
    <property type="entry name" value="GLHYDRLASE37"/>
</dbReference>
<dbReference type="GeneID" id="108010310"/>
<feature type="compositionally biased region" description="Polar residues" evidence="6">
    <location>
        <begin position="850"/>
        <end position="859"/>
    </location>
</feature>
<organism evidence="7 8">
    <name type="scientific">Drosophila suzukii</name>
    <name type="common">Spotted-wing drosophila fruit fly</name>
    <dbReference type="NCBI Taxonomy" id="28584"/>
    <lineage>
        <taxon>Eukaryota</taxon>
        <taxon>Metazoa</taxon>
        <taxon>Ecdysozoa</taxon>
        <taxon>Arthropoda</taxon>
        <taxon>Hexapoda</taxon>
        <taxon>Insecta</taxon>
        <taxon>Pterygota</taxon>
        <taxon>Neoptera</taxon>
        <taxon>Endopterygota</taxon>
        <taxon>Diptera</taxon>
        <taxon>Brachycera</taxon>
        <taxon>Muscomorpha</taxon>
        <taxon>Ephydroidea</taxon>
        <taxon>Drosophilidae</taxon>
        <taxon>Drosophila</taxon>
        <taxon>Sophophora</taxon>
    </lineage>
</organism>
<feature type="region of interest" description="Disordered" evidence="6">
    <location>
        <begin position="597"/>
        <end position="619"/>
    </location>
</feature>
<dbReference type="Pfam" id="PF01204">
    <property type="entry name" value="Trehalase"/>
    <property type="match status" value="1"/>
</dbReference>
<dbReference type="RefSeq" id="XP_016930690.2">
    <property type="nucleotide sequence ID" value="XM_017075201.4"/>
</dbReference>
<keyword evidence="7" id="KW-1185">Reference proteome</keyword>
<keyword evidence="5" id="KW-0378">Hydrolase</keyword>
<sequence>MANKCRCGALTLGGENRGVFCEGPLLDAVQRSKLFPDCKHFVDMSCIFTPAQTLADFNMFSNCRKNDGSLRFLQMFVEKHFNDPGSELEPWVPPDWKAQPSFLIRISDPEIKQFGSDVNRLWKQLGRRIKDEVKENPDHYSILYTPNPFIVPSSDCREYRYWDSFWIVRGLLQCGMHQTARGMIDNFLSLVQQYGFVPGCGRIYCSGRTNPPLLIMMVKAYVEVTRDEKYAIKSLPLLETEYDTFISKHSVQVKGKTMYQYRDSSAGPRPEAYREDLESVARIQSPVSREVMYTELKSASESGMEFSSRWFVTADGSNEGSLRDTKTSAIVPVELNAIVFRSGKILAEFNRKAGNTQKADEYQDKACALVKAIRDNLWNAQAGIWLDYDLVNNKPRNYFCCTNFAPLWARAFPLVDTDKVSKGVIQYIRTNNLDEQYGGVPYTLNKESGQKWDYPNVFPPMMFLVVEGLDNLGTPQAKAMSKRWAHRWVKSNYAAYKYESFMFEKYFCEEFGTSGGACPEHTPVGYGWTNGVVIEFLCKYGKDISLADDLDEGCKCKARGEKTARGNEYIITSEANMEEQPSKKSCICGAPSAVGAASNKSSTATSTRNSGSNGHQKQQTDDGCSCGIAQKQRSQAQQGHAGLDGSCSCGPGAGQQHQKSQQQQGNNAGSCGVCGSQKPQQSQAQMQRSHMQPGQHGPDCSCGARSQQQQPGTQGRDCSSSAKGAPSAASCGVCGTQKHQQSQTQMQRSPPDHDCSGGVGSQQPQQRTLGVQHDPDCPCSEQHQKGAGLIVVPRQQPLKEDDCECAMDEQELQQMQQQQKQQDCKQQQQQQQQEFQRQQQQLQSEQKQQDCTSKPQPQDCSHHLKSQQQSEGPCGCMGEEDLKEQHDQDPLTGHYFPVTDKVDDGCPAEKETPRDSECDGCGRNDCPDPPQEDCGCNGGAEKVQQAPVPECAQPKPQQYEAPEDCACSAGQGQGRALPPPAPPASSICPHCGGITTESQTDWRSTHSVGTNRPSFPHDDDCECSKGGGGAGGGQQMRGMGVQSGHSKGVMTGGGGPECGPCKAHMPSDYPTERGPKPLYNKQFPLADPVSMARACPPKTETTKKKKCCNCDEKEEND</sequence>
<feature type="region of interest" description="Disordered" evidence="6">
    <location>
        <begin position="903"/>
        <end position="922"/>
    </location>
</feature>
<protein>
    <recommendedName>
        <fullName evidence="4 5">Trehalase</fullName>
        <ecNumber evidence="3 5">3.2.1.28</ecNumber>
    </recommendedName>
    <alternativeName>
        <fullName evidence="5">Alpha-trehalose glucohydrolase</fullName>
    </alternativeName>
</protein>
<gene>
    <name evidence="8" type="primary">LOC108010310</name>
</gene>
<dbReference type="SUPFAM" id="SSF48208">
    <property type="entry name" value="Six-hairpin glycosidases"/>
    <property type="match status" value="1"/>
</dbReference>
<evidence type="ECO:0000256" key="1">
    <source>
        <dbReference type="ARBA" id="ARBA00001576"/>
    </source>
</evidence>
<feature type="region of interest" description="Disordered" evidence="6">
    <location>
        <begin position="962"/>
        <end position="1117"/>
    </location>
</feature>
<evidence type="ECO:0000256" key="3">
    <source>
        <dbReference type="ARBA" id="ARBA00012757"/>
    </source>
</evidence>
<name>A0AB39Z9S0_DROSZ</name>
<dbReference type="GO" id="GO:0005993">
    <property type="term" value="P:trehalose catabolic process"/>
    <property type="evidence" value="ECO:0007669"/>
    <property type="project" value="TreeGrafter"/>
</dbReference>
<dbReference type="EC" id="3.2.1.28" evidence="3 5"/>
<dbReference type="Proteomes" id="UP001652628">
    <property type="component" value="Chromosome 2R"/>
</dbReference>
<feature type="compositionally biased region" description="Low complexity" evidence="6">
    <location>
        <begin position="597"/>
        <end position="610"/>
    </location>
</feature>
<evidence type="ECO:0000256" key="2">
    <source>
        <dbReference type="ARBA" id="ARBA00005615"/>
    </source>
</evidence>
<accession>A0AB39Z9S0</accession>
<evidence type="ECO:0000256" key="5">
    <source>
        <dbReference type="RuleBase" id="RU361180"/>
    </source>
</evidence>
<feature type="compositionally biased region" description="Polar residues" evidence="6">
    <location>
        <begin position="995"/>
        <end position="1013"/>
    </location>
</feature>
<dbReference type="InterPro" id="IPR001661">
    <property type="entry name" value="Glyco_hydro_37"/>
</dbReference>
<proteinExistence type="inferred from homology"/>